<keyword evidence="3" id="KW-0862">Zinc</keyword>
<dbReference type="Gene3D" id="1.20.120.910">
    <property type="entry name" value="DksA, coiled-coil domain"/>
    <property type="match status" value="1"/>
</dbReference>
<dbReference type="PANTHER" id="PTHR33823">
    <property type="entry name" value="RNA POLYMERASE-BINDING TRANSCRIPTION FACTOR DKSA-RELATED"/>
    <property type="match status" value="1"/>
</dbReference>
<dbReference type="SUPFAM" id="SSF57716">
    <property type="entry name" value="Glucocorticoid receptor-like (DNA-binding domain)"/>
    <property type="match status" value="1"/>
</dbReference>
<dbReference type="PROSITE" id="PS51128">
    <property type="entry name" value="ZF_DKSA_2"/>
    <property type="match status" value="1"/>
</dbReference>
<gene>
    <name evidence="7" type="ORF">COB67_12960</name>
</gene>
<dbReference type="InterPro" id="IPR037187">
    <property type="entry name" value="DnaK_N"/>
</dbReference>
<evidence type="ECO:0000256" key="4">
    <source>
        <dbReference type="PROSITE-ProRule" id="PRU00510"/>
    </source>
</evidence>
<dbReference type="PROSITE" id="PS01102">
    <property type="entry name" value="ZF_DKSA_1"/>
    <property type="match status" value="1"/>
</dbReference>
<evidence type="ECO:0000256" key="1">
    <source>
        <dbReference type="ARBA" id="ARBA00022723"/>
    </source>
</evidence>
<proteinExistence type="predicted"/>
<keyword evidence="1" id="KW-0479">Metal-binding</keyword>
<protein>
    <submittedName>
        <fullName evidence="7">Conjugal transfer protein TraR</fullName>
    </submittedName>
</protein>
<evidence type="ECO:0000256" key="2">
    <source>
        <dbReference type="ARBA" id="ARBA00022771"/>
    </source>
</evidence>
<dbReference type="SUPFAM" id="SSF109635">
    <property type="entry name" value="DnaK suppressor protein DksA, alpha-hairpin domain"/>
    <property type="match status" value="1"/>
</dbReference>
<comment type="caution">
    <text evidence="7">The sequence shown here is derived from an EMBL/GenBank/DDBJ whole genome shotgun (WGS) entry which is preliminary data.</text>
</comment>
<dbReference type="PANTHER" id="PTHR33823:SF4">
    <property type="entry name" value="GENERAL STRESS PROTEIN 16O"/>
    <property type="match status" value="1"/>
</dbReference>
<dbReference type="AlphaFoldDB" id="A0A2A4SRA5"/>
<feature type="zinc finger region" description="dksA C4-type" evidence="4">
    <location>
        <begin position="79"/>
        <end position="103"/>
    </location>
</feature>
<evidence type="ECO:0000313" key="7">
    <source>
        <dbReference type="EMBL" id="PCI23297.1"/>
    </source>
</evidence>
<feature type="compositionally biased region" description="Basic and acidic residues" evidence="5">
    <location>
        <begin position="106"/>
        <end position="116"/>
    </location>
</feature>
<dbReference type="Proteomes" id="UP000218113">
    <property type="component" value="Unassembled WGS sequence"/>
</dbReference>
<dbReference type="EMBL" id="NVSR01000148">
    <property type="protein sequence ID" value="PCI23297.1"/>
    <property type="molecule type" value="Genomic_DNA"/>
</dbReference>
<evidence type="ECO:0000313" key="8">
    <source>
        <dbReference type="Proteomes" id="UP000218113"/>
    </source>
</evidence>
<dbReference type="InterPro" id="IPR000962">
    <property type="entry name" value="Znf_DskA_TraR"/>
</dbReference>
<reference evidence="8" key="1">
    <citation type="submission" date="2017-08" db="EMBL/GenBank/DDBJ databases">
        <title>A dynamic microbial community with high functional redundancy inhabits the cold, oxic subseafloor aquifer.</title>
        <authorList>
            <person name="Tully B.J."/>
            <person name="Wheat C.G."/>
            <person name="Glazer B.T."/>
            <person name="Huber J.A."/>
        </authorList>
    </citation>
    <scope>NUCLEOTIDE SEQUENCE [LARGE SCALE GENOMIC DNA]</scope>
</reference>
<evidence type="ECO:0000259" key="6">
    <source>
        <dbReference type="Pfam" id="PF01258"/>
    </source>
</evidence>
<dbReference type="InterPro" id="IPR020458">
    <property type="entry name" value="Znf_DskA_TraR_CS"/>
</dbReference>
<accession>A0A2A4SRA5</accession>
<organism evidence="7 8">
    <name type="scientific">SAR324 cluster bacterium</name>
    <dbReference type="NCBI Taxonomy" id="2024889"/>
    <lineage>
        <taxon>Bacteria</taxon>
        <taxon>Deltaproteobacteria</taxon>
        <taxon>SAR324 cluster</taxon>
    </lineage>
</organism>
<name>A0A2A4SRA5_9DELT</name>
<sequence>MKEIKEKLLEMQKAIIAEIQQDRSKSASAVTNDIGDNIDHATEERDRELYQLLGERDQQKLEQIKHAIERIDDDEYGLCEDCGVQIGKKRLMALPFTQLCIECKSEEERTKGREGTLDLSNPNVESMDTEGY</sequence>
<feature type="domain" description="Zinc finger DksA/TraR C4-type" evidence="6">
    <location>
        <begin position="76"/>
        <end position="109"/>
    </location>
</feature>
<evidence type="ECO:0000256" key="5">
    <source>
        <dbReference type="SAM" id="MobiDB-lite"/>
    </source>
</evidence>
<dbReference type="Pfam" id="PF01258">
    <property type="entry name" value="zf-dskA_traR"/>
    <property type="match status" value="1"/>
</dbReference>
<feature type="region of interest" description="Disordered" evidence="5">
    <location>
        <begin position="106"/>
        <end position="132"/>
    </location>
</feature>
<dbReference type="GO" id="GO:0008270">
    <property type="term" value="F:zinc ion binding"/>
    <property type="evidence" value="ECO:0007669"/>
    <property type="project" value="UniProtKB-KW"/>
</dbReference>
<keyword evidence="2" id="KW-0863">Zinc-finger</keyword>
<evidence type="ECO:0000256" key="3">
    <source>
        <dbReference type="ARBA" id="ARBA00022833"/>
    </source>
</evidence>